<gene>
    <name evidence="5" type="ORF">HOLleu_37187</name>
</gene>
<keyword evidence="3" id="KW-0106">Calcium</keyword>
<dbReference type="EMBL" id="JAIZAY010000020">
    <property type="protein sequence ID" value="KAJ8022323.1"/>
    <property type="molecule type" value="Genomic_DNA"/>
</dbReference>
<evidence type="ECO:0000259" key="4">
    <source>
        <dbReference type="Pfam" id="PF03160"/>
    </source>
</evidence>
<proteinExistence type="predicted"/>
<feature type="domain" description="Calx-beta" evidence="4">
    <location>
        <begin position="71"/>
        <end position="125"/>
    </location>
</feature>
<reference evidence="5" key="1">
    <citation type="submission" date="2021-10" db="EMBL/GenBank/DDBJ databases">
        <title>Tropical sea cucumber genome reveals ecological adaptation and Cuvierian tubules defense mechanism.</title>
        <authorList>
            <person name="Chen T."/>
        </authorList>
    </citation>
    <scope>NUCLEOTIDE SEQUENCE</scope>
    <source>
        <strain evidence="5">Nanhai2018</strain>
        <tissue evidence="5">Muscle</tissue>
    </source>
</reference>
<dbReference type="InterPro" id="IPR003644">
    <property type="entry name" value="Calx_beta"/>
</dbReference>
<name>A0A9Q1BEB9_HOLLE</name>
<dbReference type="Gene3D" id="2.60.40.2030">
    <property type="match status" value="1"/>
</dbReference>
<dbReference type="Pfam" id="PF03160">
    <property type="entry name" value="Calx-beta"/>
    <property type="match status" value="2"/>
</dbReference>
<dbReference type="SUPFAM" id="SSF141072">
    <property type="entry name" value="CalX-like"/>
    <property type="match status" value="2"/>
</dbReference>
<protein>
    <recommendedName>
        <fullName evidence="4">Calx-beta domain-containing protein</fullName>
    </recommendedName>
</protein>
<keyword evidence="1" id="KW-0732">Signal</keyword>
<comment type="caution">
    <text evidence="5">The sequence shown here is derived from an EMBL/GenBank/DDBJ whole genome shotgun (WGS) entry which is preliminary data.</text>
</comment>
<evidence type="ECO:0000313" key="6">
    <source>
        <dbReference type="Proteomes" id="UP001152320"/>
    </source>
</evidence>
<organism evidence="5 6">
    <name type="scientific">Holothuria leucospilota</name>
    <name type="common">Black long sea cucumber</name>
    <name type="synonym">Mertensiothuria leucospilota</name>
    <dbReference type="NCBI Taxonomy" id="206669"/>
    <lineage>
        <taxon>Eukaryota</taxon>
        <taxon>Metazoa</taxon>
        <taxon>Echinodermata</taxon>
        <taxon>Eleutherozoa</taxon>
        <taxon>Echinozoa</taxon>
        <taxon>Holothuroidea</taxon>
        <taxon>Aspidochirotacea</taxon>
        <taxon>Aspidochirotida</taxon>
        <taxon>Holothuriidae</taxon>
        <taxon>Holothuria</taxon>
    </lineage>
</organism>
<accession>A0A9Q1BEB9</accession>
<evidence type="ECO:0000256" key="3">
    <source>
        <dbReference type="ARBA" id="ARBA00022837"/>
    </source>
</evidence>
<dbReference type="GO" id="GO:0007154">
    <property type="term" value="P:cell communication"/>
    <property type="evidence" value="ECO:0007669"/>
    <property type="project" value="InterPro"/>
</dbReference>
<sequence>MTMIAIPTLTSDFSFSVPIVNNEVVEDFESFCVELDNVLLPSTFLRSEGTDFVDSTSVVTIQDDDTDVLYDDGDAFNPGDYRISVTTVAIPAGSFTFEIPVEIVDDSLIESDEYFQIVLTNVNEDAGFARSQAAVLGLTSGTISIKDIDSGIYTNGHNDS</sequence>
<evidence type="ECO:0000313" key="5">
    <source>
        <dbReference type="EMBL" id="KAJ8022323.1"/>
    </source>
</evidence>
<dbReference type="InterPro" id="IPR038081">
    <property type="entry name" value="CalX-like_sf"/>
</dbReference>
<dbReference type="OrthoDB" id="10580895at2759"/>
<dbReference type="Proteomes" id="UP001152320">
    <property type="component" value="Chromosome 20"/>
</dbReference>
<keyword evidence="2" id="KW-0677">Repeat</keyword>
<evidence type="ECO:0000256" key="2">
    <source>
        <dbReference type="ARBA" id="ARBA00022737"/>
    </source>
</evidence>
<keyword evidence="6" id="KW-1185">Reference proteome</keyword>
<evidence type="ECO:0000256" key="1">
    <source>
        <dbReference type="ARBA" id="ARBA00022729"/>
    </source>
</evidence>
<feature type="domain" description="Calx-beta" evidence="4">
    <location>
        <begin position="14"/>
        <end position="38"/>
    </location>
</feature>
<dbReference type="GO" id="GO:0016020">
    <property type="term" value="C:membrane"/>
    <property type="evidence" value="ECO:0007669"/>
    <property type="project" value="InterPro"/>
</dbReference>
<dbReference type="AlphaFoldDB" id="A0A9Q1BEB9"/>